<dbReference type="AlphaFoldDB" id="A0A9P1CJP7"/>
<dbReference type="EMBL" id="CAMXCT030001680">
    <property type="protein sequence ID" value="CAL4779500.1"/>
    <property type="molecule type" value="Genomic_DNA"/>
</dbReference>
<proteinExistence type="predicted"/>
<evidence type="ECO:0000256" key="1">
    <source>
        <dbReference type="SAM" id="MobiDB-lite"/>
    </source>
</evidence>
<feature type="chain" id="PRO_5043270572" evidence="3">
    <location>
        <begin position="23"/>
        <end position="268"/>
    </location>
</feature>
<evidence type="ECO:0000313" key="5">
    <source>
        <dbReference type="EMBL" id="CAL1145563.1"/>
    </source>
</evidence>
<organism evidence="4">
    <name type="scientific">Cladocopium goreaui</name>
    <dbReference type="NCBI Taxonomy" id="2562237"/>
    <lineage>
        <taxon>Eukaryota</taxon>
        <taxon>Sar</taxon>
        <taxon>Alveolata</taxon>
        <taxon>Dinophyceae</taxon>
        <taxon>Suessiales</taxon>
        <taxon>Symbiodiniaceae</taxon>
        <taxon>Cladocopium</taxon>
    </lineage>
</organism>
<dbReference type="EMBL" id="CAMXCT010001680">
    <property type="protein sequence ID" value="CAI3992188.1"/>
    <property type="molecule type" value="Genomic_DNA"/>
</dbReference>
<feature type="region of interest" description="Disordered" evidence="1">
    <location>
        <begin position="185"/>
        <end position="204"/>
    </location>
</feature>
<reference evidence="5" key="2">
    <citation type="submission" date="2024-04" db="EMBL/GenBank/DDBJ databases">
        <authorList>
            <person name="Chen Y."/>
            <person name="Shah S."/>
            <person name="Dougan E. K."/>
            <person name="Thang M."/>
            <person name="Chan C."/>
        </authorList>
    </citation>
    <scope>NUCLEOTIDE SEQUENCE [LARGE SCALE GENOMIC DNA]</scope>
</reference>
<protein>
    <submittedName>
        <fullName evidence="6">SnoaL-like domain-containing protein</fullName>
    </submittedName>
</protein>
<evidence type="ECO:0000313" key="7">
    <source>
        <dbReference type="Proteomes" id="UP001152797"/>
    </source>
</evidence>
<accession>A0A9P1CJP7</accession>
<dbReference type="Proteomes" id="UP001152797">
    <property type="component" value="Unassembled WGS sequence"/>
</dbReference>
<sequence>MSAMAACSRWLLLLSFTWQVLAAPRRLLEDEMVLSAQHSFSTQWRKKFNKGEVDYCGEAYASDATLHVTFGPLADLVKKKIFLPEPAILHGRELMIKPFWNATQKVLGFRDMRAYEDEGEYASTAMVVNDDTVVVSGPFSFKSDLGEVKGQMLSEMWVRKEKEWKLQSAMMVFQALAAQSANGAAGAKETTPAPSTSLRAGSTSLSSEDVNNTIVAADVGAKTAVSEGHGTFLAGVTILVVASVAAVMVRRAKNRRAAAISGFESMLG</sequence>
<feature type="compositionally biased region" description="Polar residues" evidence="1">
    <location>
        <begin position="192"/>
        <end position="204"/>
    </location>
</feature>
<evidence type="ECO:0000313" key="6">
    <source>
        <dbReference type="EMBL" id="CAL4779500.1"/>
    </source>
</evidence>
<feature type="signal peptide" evidence="3">
    <location>
        <begin position="1"/>
        <end position="22"/>
    </location>
</feature>
<evidence type="ECO:0000313" key="4">
    <source>
        <dbReference type="EMBL" id="CAI3992188.1"/>
    </source>
</evidence>
<keyword evidence="2" id="KW-0472">Membrane</keyword>
<comment type="caution">
    <text evidence="4">The sequence shown here is derived from an EMBL/GenBank/DDBJ whole genome shotgun (WGS) entry which is preliminary data.</text>
</comment>
<gene>
    <name evidence="4" type="ORF">C1SCF055_LOCUS19036</name>
</gene>
<name>A0A9P1CJP7_9DINO</name>
<reference evidence="4" key="1">
    <citation type="submission" date="2022-10" db="EMBL/GenBank/DDBJ databases">
        <authorList>
            <person name="Chen Y."/>
            <person name="Dougan E. K."/>
            <person name="Chan C."/>
            <person name="Rhodes N."/>
            <person name="Thang M."/>
        </authorList>
    </citation>
    <scope>NUCLEOTIDE SEQUENCE</scope>
</reference>
<keyword evidence="3" id="KW-0732">Signal</keyword>
<keyword evidence="7" id="KW-1185">Reference proteome</keyword>
<evidence type="ECO:0000256" key="3">
    <source>
        <dbReference type="SAM" id="SignalP"/>
    </source>
</evidence>
<keyword evidence="2" id="KW-0812">Transmembrane</keyword>
<keyword evidence="2" id="KW-1133">Transmembrane helix</keyword>
<dbReference type="OrthoDB" id="417019at2759"/>
<evidence type="ECO:0000256" key="2">
    <source>
        <dbReference type="SAM" id="Phobius"/>
    </source>
</evidence>
<feature type="transmembrane region" description="Helical" evidence="2">
    <location>
        <begin position="232"/>
        <end position="249"/>
    </location>
</feature>
<dbReference type="EMBL" id="CAMXCT020001680">
    <property type="protein sequence ID" value="CAL1145563.1"/>
    <property type="molecule type" value="Genomic_DNA"/>
</dbReference>